<dbReference type="Gene3D" id="3.100.10.20">
    <property type="entry name" value="CRISPR-associated endonuclease Cas1, N-terminal domain"/>
    <property type="match status" value="1"/>
</dbReference>
<comment type="cofactor">
    <cofactor evidence="9">
        <name>Mg(2+)</name>
        <dbReference type="ChEBI" id="CHEBI:18420"/>
    </cofactor>
    <cofactor evidence="9">
        <name>Mn(2+)</name>
        <dbReference type="ChEBI" id="CHEBI:29035"/>
    </cofactor>
</comment>
<evidence type="ECO:0000313" key="10">
    <source>
        <dbReference type="EMBL" id="SNZ16163.1"/>
    </source>
</evidence>
<keyword evidence="2 9" id="KW-0479">Metal-binding</keyword>
<keyword evidence="5 9" id="KW-0460">Magnesium</keyword>
<dbReference type="AlphaFoldDB" id="A0A285P4R7"/>
<feature type="binding site" evidence="9">
    <location>
        <position position="143"/>
    </location>
    <ligand>
        <name>Mn(2+)</name>
        <dbReference type="ChEBI" id="CHEBI:29035"/>
    </ligand>
</feature>
<keyword evidence="7 9" id="KW-0238">DNA-binding</keyword>
<dbReference type="Proteomes" id="UP000218627">
    <property type="component" value="Unassembled WGS sequence"/>
</dbReference>
<dbReference type="Pfam" id="PF01867">
    <property type="entry name" value="Cas_Cas1"/>
    <property type="match status" value="1"/>
</dbReference>
<evidence type="ECO:0000256" key="9">
    <source>
        <dbReference type="HAMAP-Rule" id="MF_01470"/>
    </source>
</evidence>
<name>A0A285P4R7_9AQUI</name>
<dbReference type="GO" id="GO:0046872">
    <property type="term" value="F:metal ion binding"/>
    <property type="evidence" value="ECO:0007669"/>
    <property type="project" value="UniProtKB-UniRule"/>
</dbReference>
<keyword evidence="3 9" id="KW-0255">Endonuclease</keyword>
<feature type="binding site" evidence="9">
    <location>
        <position position="221"/>
    </location>
    <ligand>
        <name>Mn(2+)</name>
        <dbReference type="ChEBI" id="CHEBI:29035"/>
    </ligand>
</feature>
<dbReference type="GO" id="GO:0043571">
    <property type="term" value="P:maintenance of CRISPR repeat elements"/>
    <property type="evidence" value="ECO:0007669"/>
    <property type="project" value="UniProtKB-UniRule"/>
</dbReference>
<dbReference type="GO" id="GO:0016787">
    <property type="term" value="F:hydrolase activity"/>
    <property type="evidence" value="ECO:0007669"/>
    <property type="project" value="UniProtKB-KW"/>
</dbReference>
<dbReference type="HAMAP" id="MF_01470">
    <property type="entry name" value="Cas1"/>
    <property type="match status" value="1"/>
</dbReference>
<evidence type="ECO:0000256" key="8">
    <source>
        <dbReference type="ARBA" id="ARBA00023211"/>
    </source>
</evidence>
<dbReference type="InterPro" id="IPR002729">
    <property type="entry name" value="CRISPR-assoc_Cas1"/>
</dbReference>
<dbReference type="EMBL" id="OBEN01000010">
    <property type="protein sequence ID" value="SNZ16163.1"/>
    <property type="molecule type" value="Genomic_DNA"/>
</dbReference>
<accession>A0A285P4R7</accession>
<protein>
    <recommendedName>
        <fullName evidence="9">CRISPR-associated endonuclease Cas1</fullName>
        <ecNumber evidence="9">3.1.-.-</ecNumber>
    </recommendedName>
</protein>
<organism evidence="10 11">
    <name type="scientific">Hydrogenobacter hydrogenophilus</name>
    <dbReference type="NCBI Taxonomy" id="35835"/>
    <lineage>
        <taxon>Bacteria</taxon>
        <taxon>Pseudomonadati</taxon>
        <taxon>Aquificota</taxon>
        <taxon>Aquificia</taxon>
        <taxon>Aquificales</taxon>
        <taxon>Aquificaceae</taxon>
        <taxon>Hydrogenobacter</taxon>
    </lineage>
</organism>
<dbReference type="GO" id="GO:0004520">
    <property type="term" value="F:DNA endonuclease activity"/>
    <property type="evidence" value="ECO:0007669"/>
    <property type="project" value="InterPro"/>
</dbReference>
<dbReference type="PANTHER" id="PTHR43219">
    <property type="entry name" value="CRISPR-ASSOCIATED ENDONUCLEASE CAS1"/>
    <property type="match status" value="1"/>
</dbReference>
<comment type="function">
    <text evidence="9">CRISPR (clustered regularly interspaced short palindromic repeat), is an adaptive immune system that provides protection against mobile genetic elements (viruses, transposable elements and conjugative plasmids). CRISPR clusters contain spacers, sequences complementary to antecedent mobile elements, and target invading nucleic acids. CRISPR clusters are transcribed and processed into CRISPR RNA (crRNA). Acts as a dsDNA endonuclease. Involved in the integration of spacer DNA into the CRISPR cassette.</text>
</comment>
<reference evidence="11" key="1">
    <citation type="submission" date="2017-09" db="EMBL/GenBank/DDBJ databases">
        <authorList>
            <person name="Varghese N."/>
            <person name="Submissions S."/>
        </authorList>
    </citation>
    <scope>NUCLEOTIDE SEQUENCE [LARGE SCALE GENOMIC DNA]</scope>
    <source>
        <strain evidence="11">DSM 2913</strain>
    </source>
</reference>
<evidence type="ECO:0000256" key="4">
    <source>
        <dbReference type="ARBA" id="ARBA00022801"/>
    </source>
</evidence>
<dbReference type="InterPro" id="IPR019858">
    <property type="entry name" value="CRISPR-assoc_Cas1_HMARI/TNEAP"/>
</dbReference>
<dbReference type="InterPro" id="IPR042206">
    <property type="entry name" value="CRISPR-assoc_Cas1_C"/>
</dbReference>
<evidence type="ECO:0000256" key="6">
    <source>
        <dbReference type="ARBA" id="ARBA00023118"/>
    </source>
</evidence>
<dbReference type="EC" id="3.1.-.-" evidence="9"/>
<dbReference type="InterPro" id="IPR042211">
    <property type="entry name" value="CRISPR-assoc_Cas1_N"/>
</dbReference>
<sequence length="315" mass="36575">MGKPYFLIRDGRLSRKENTVLFESESLSKTIPIEDIDELFVLSEVSLTSKFLKLLSEKGVVMHLFNRFGFYVGSFYPRETDPSGYLLIKQAEHYLEQEKRLYLAKAFVSGAIENLSFVYNLDGDEYLKRLSEKKSVEEVMSVEGEFRKKCYEKLEEITGFEFGTRTKRPPKNHLNALVSFGNSLVYAKVLGEIYYTQLNPAISYLHEPSTKRFSLSLDLSEVFKPILSDSLIIELAGKTITEKHFVNNSGLVYLNEEGKRIFLEEFNKLIEKTLKHKKLKRNVSIRSLIRIEAYKLIKHFVGDEMYTPLIYRNLL</sequence>
<keyword evidence="1 9" id="KW-0540">Nuclease</keyword>
<gene>
    <name evidence="9" type="primary">cas1</name>
    <name evidence="10" type="ORF">SAMN06265353_1536</name>
</gene>
<dbReference type="PANTHER" id="PTHR43219:SF2">
    <property type="entry name" value="CRISPR-ASSOCIATED ENDONUCLEASE CAS1"/>
    <property type="match status" value="1"/>
</dbReference>
<comment type="similarity">
    <text evidence="9">Belongs to the CRISPR-associated endonuclease Cas1 family.</text>
</comment>
<dbReference type="NCBIfam" id="TIGR03641">
    <property type="entry name" value="cas1_HMARI"/>
    <property type="match status" value="1"/>
</dbReference>
<comment type="subunit">
    <text evidence="9">Homodimer, forms a heterotetramer with a Cas2 homodimer.</text>
</comment>
<proteinExistence type="inferred from homology"/>
<dbReference type="Gene3D" id="1.20.120.920">
    <property type="entry name" value="CRISPR-associated endonuclease Cas1, C-terminal domain"/>
    <property type="match status" value="1"/>
</dbReference>
<evidence type="ECO:0000313" key="11">
    <source>
        <dbReference type="Proteomes" id="UP000218627"/>
    </source>
</evidence>
<dbReference type="GO" id="GO:0051607">
    <property type="term" value="P:defense response to virus"/>
    <property type="evidence" value="ECO:0007669"/>
    <property type="project" value="UniProtKB-UniRule"/>
</dbReference>
<dbReference type="GO" id="GO:0003677">
    <property type="term" value="F:DNA binding"/>
    <property type="evidence" value="ECO:0007669"/>
    <property type="project" value="UniProtKB-KW"/>
</dbReference>
<keyword evidence="4 9" id="KW-0378">Hydrolase</keyword>
<keyword evidence="8 9" id="KW-0464">Manganese</keyword>
<keyword evidence="6 9" id="KW-0051">Antiviral defense</keyword>
<keyword evidence="11" id="KW-1185">Reference proteome</keyword>
<evidence type="ECO:0000256" key="7">
    <source>
        <dbReference type="ARBA" id="ARBA00023125"/>
    </source>
</evidence>
<evidence type="ECO:0000256" key="5">
    <source>
        <dbReference type="ARBA" id="ARBA00022842"/>
    </source>
</evidence>
<feature type="binding site" evidence="9">
    <location>
        <position position="206"/>
    </location>
    <ligand>
        <name>Mn(2+)</name>
        <dbReference type="ChEBI" id="CHEBI:29035"/>
    </ligand>
</feature>
<evidence type="ECO:0000256" key="2">
    <source>
        <dbReference type="ARBA" id="ARBA00022723"/>
    </source>
</evidence>
<evidence type="ECO:0000256" key="3">
    <source>
        <dbReference type="ARBA" id="ARBA00022759"/>
    </source>
</evidence>
<dbReference type="NCBIfam" id="TIGR00287">
    <property type="entry name" value="cas1"/>
    <property type="match status" value="1"/>
</dbReference>
<dbReference type="OrthoDB" id="9803119at2"/>
<evidence type="ECO:0000256" key="1">
    <source>
        <dbReference type="ARBA" id="ARBA00022722"/>
    </source>
</evidence>